<gene>
    <name evidence="2" type="ORF">SAMN05444920_1481</name>
    <name evidence="3" type="ORF">SAMN05444920_1551</name>
</gene>
<accession>A0A1H6F3T8</accession>
<feature type="non-terminal residue" evidence="3">
    <location>
        <position position="84"/>
    </location>
</feature>
<evidence type="ECO:0000313" key="4">
    <source>
        <dbReference type="Proteomes" id="UP000236732"/>
    </source>
</evidence>
<evidence type="ECO:0000313" key="3">
    <source>
        <dbReference type="EMBL" id="SEH04051.1"/>
    </source>
</evidence>
<proteinExistence type="predicted"/>
<dbReference type="EMBL" id="FNVT01000048">
    <property type="protein sequence ID" value="SEH03910.1"/>
    <property type="molecule type" value="Genomic_DNA"/>
</dbReference>
<evidence type="ECO:0008006" key="5">
    <source>
        <dbReference type="Google" id="ProtNLM"/>
    </source>
</evidence>
<name>A0A1H6F3T8_9ACTN</name>
<sequence length="84" mass="9134">MTVIEGVGGRMPNTLSETRSTVGDVAGEQQERRPIRELIDDRLLDELLARSRDEAGGLRLTGEGSMLGDLVKAVLERALEAELT</sequence>
<evidence type="ECO:0000313" key="2">
    <source>
        <dbReference type="EMBL" id="SEH03910.1"/>
    </source>
</evidence>
<protein>
    <recommendedName>
        <fullName evidence="5">Transposase, Mutator family</fullName>
    </recommendedName>
</protein>
<organism evidence="3 4">
    <name type="scientific">Nonomuraea solani</name>
    <dbReference type="NCBI Taxonomy" id="1144553"/>
    <lineage>
        <taxon>Bacteria</taxon>
        <taxon>Bacillati</taxon>
        <taxon>Actinomycetota</taxon>
        <taxon>Actinomycetes</taxon>
        <taxon>Streptosporangiales</taxon>
        <taxon>Streptosporangiaceae</taxon>
        <taxon>Nonomuraea</taxon>
    </lineage>
</organism>
<dbReference type="EMBL" id="FNVT01000055">
    <property type="protein sequence ID" value="SEH04051.1"/>
    <property type="molecule type" value="Genomic_DNA"/>
</dbReference>
<dbReference type="AlphaFoldDB" id="A0A1H6F3T8"/>
<feature type="region of interest" description="Disordered" evidence="1">
    <location>
        <begin position="1"/>
        <end position="29"/>
    </location>
</feature>
<dbReference type="Proteomes" id="UP000236732">
    <property type="component" value="Unassembled WGS sequence"/>
</dbReference>
<evidence type="ECO:0000256" key="1">
    <source>
        <dbReference type="SAM" id="MobiDB-lite"/>
    </source>
</evidence>
<keyword evidence="4" id="KW-1185">Reference proteome</keyword>
<reference evidence="3 4" key="1">
    <citation type="submission" date="2016-10" db="EMBL/GenBank/DDBJ databases">
        <authorList>
            <person name="de Groot N.N."/>
        </authorList>
    </citation>
    <scope>NUCLEOTIDE SEQUENCE [LARGE SCALE GENOMIC DNA]</scope>
    <source>
        <strain evidence="3 4">CGMCC 4.7037</strain>
    </source>
</reference>